<dbReference type="InterPro" id="IPR006315">
    <property type="entry name" value="OM_autotransptr_brl_dom"/>
</dbReference>
<keyword evidence="5 6" id="KW-0720">Serine protease</keyword>
<dbReference type="PANTHER" id="PTHR43806">
    <property type="entry name" value="PEPTIDASE S8"/>
    <property type="match status" value="1"/>
</dbReference>
<dbReference type="EMBL" id="JABXPT010000038">
    <property type="protein sequence ID" value="MBA7901189.1"/>
    <property type="molecule type" value="Genomic_DNA"/>
</dbReference>
<dbReference type="GO" id="GO:0019867">
    <property type="term" value="C:outer membrane"/>
    <property type="evidence" value="ECO:0007669"/>
    <property type="project" value="InterPro"/>
</dbReference>
<sequence length="1010" mass="107911">MKIHSGPILCASVCCLFFPAIILAAGNNYQGTDNLPHWQTPEFNNQWGLEAINAQYAYARGYNGYGINIGVLDAKLFQHPEFNGKLSQLSGHLPYDFETEEDGSISFESHGVHVAGIAAARRDGTGMHGVAFSATLTTGNIPDSNNVLEFMAQNNVRVINNSWGEEPPVEEDADGNKLYLPNGTYKYIQVTPTSVTEELLPLRERIRAFSKAPVPSTVADKDGDEQDIAGWAGMLRAARHGKLIVFAAGNENNYNVPMHSATLPYLFPDVLDRYLIVANLTPDDELHVTSTSCGHTASYCVSAPGTDIYSAAGNFISRTGGPITEAALNRGELTEEPDYREETGTSMAAPHVTGAAAVLMQRFPYMTAEQISTVLKTTASDLGAPGIDNRFGWGKINLKEAIDGPGMFITAADISPVHYVPGSYTNTQFVANIPGVGGVLDAGTPLERQCSGPECALDIWRNDIGGHGGLTKEGAGTLVMTGSNTYAGPTLVNQGRLTINGSVTSDVSVQGEGIIGGSGTLGSLTVRRGGTVAPGNSAGTLNVAGDVSFAPGSRYVVEVGTDGQSDKLQSHGAAMIGGGEVAVTLENHNNLLTQNEVFTLHGQQYTILDAQQGVSGRFDSVMPNYLFLGTGLGYQWDKVLLNVGRNNTSFASVAQTPNERAVASAANTLAPGHPVYESILRSRTAEEARQAFRQLSGQVHADVASALMNDSRYLRDTLNGRLRQAEGLVGSPAIRANEDGAWVQLVRAWSHATGNSNATGYRASACGVLTGVDTAVNEWRLGVATGYTRSSLHGASGSEADSDNYHLAVYGNHQSGKLGIRGGVSHTWHRIDTKRTVNYGIQADHDTARYSAHTGQLFAEAGYSIRGSRLSLEPFASLTYVEFRNNSIAENGGAAALRGGKQHKNATVSTLGLRADKKWQLNQGMTVAFRSELGWQRLYGDRERGVKLRFTGTDAQFKVNSVPASRDGMVLKAGAEATVNRNVTISLEYSGLLSQSYQDNRLNAGLSWRF</sequence>
<dbReference type="InterPro" id="IPR050131">
    <property type="entry name" value="Peptidase_S8_subtilisin-like"/>
</dbReference>
<dbReference type="InterPro" id="IPR015500">
    <property type="entry name" value="Peptidase_S8_subtilisin-rel"/>
</dbReference>
<organism evidence="9 10">
    <name type="scientific">Escherichia marmotae</name>
    <dbReference type="NCBI Taxonomy" id="1499973"/>
    <lineage>
        <taxon>Bacteria</taxon>
        <taxon>Pseudomonadati</taxon>
        <taxon>Pseudomonadota</taxon>
        <taxon>Gammaproteobacteria</taxon>
        <taxon>Enterobacterales</taxon>
        <taxon>Enterobacteriaceae</taxon>
        <taxon>Escherichia</taxon>
    </lineage>
</organism>
<dbReference type="CDD" id="cd04848">
    <property type="entry name" value="Peptidases_S8_Autotransporter_serine_protease_like"/>
    <property type="match status" value="1"/>
</dbReference>
<dbReference type="InterPro" id="IPR036709">
    <property type="entry name" value="Autotransporte_beta_dom_sf"/>
</dbReference>
<dbReference type="InterPro" id="IPR011050">
    <property type="entry name" value="Pectin_lyase_fold/virulence"/>
</dbReference>
<dbReference type="SUPFAM" id="SSF52743">
    <property type="entry name" value="Subtilisin-like"/>
    <property type="match status" value="1"/>
</dbReference>
<keyword evidence="4 6" id="KW-0378">Hydrolase</keyword>
<evidence type="ECO:0000256" key="4">
    <source>
        <dbReference type="ARBA" id="ARBA00022801"/>
    </source>
</evidence>
<accession>A0A7W3APF8</accession>
<dbReference type="NCBIfam" id="TIGR02601">
    <property type="entry name" value="autotrns_rpt"/>
    <property type="match status" value="1"/>
</dbReference>
<dbReference type="PROSITE" id="PS51892">
    <property type="entry name" value="SUBTILASE"/>
    <property type="match status" value="1"/>
</dbReference>
<dbReference type="InterPro" id="IPR005546">
    <property type="entry name" value="Autotransporte_beta"/>
</dbReference>
<dbReference type="SUPFAM" id="SSF51126">
    <property type="entry name" value="Pectin lyase-like"/>
    <property type="match status" value="1"/>
</dbReference>
<feature type="chain" id="PRO_5031198428" evidence="7">
    <location>
        <begin position="25"/>
        <end position="1010"/>
    </location>
</feature>
<dbReference type="Gene3D" id="2.40.128.130">
    <property type="entry name" value="Autotransporter beta-domain"/>
    <property type="match status" value="1"/>
</dbReference>
<evidence type="ECO:0000256" key="6">
    <source>
        <dbReference type="PROSITE-ProRule" id="PRU01240"/>
    </source>
</evidence>
<dbReference type="AlphaFoldDB" id="A0A7W3APF8"/>
<dbReference type="Proteomes" id="UP000518474">
    <property type="component" value="Unassembled WGS sequence"/>
</dbReference>
<reference evidence="9 10" key="1">
    <citation type="submission" date="2020-06" db="EMBL/GenBank/DDBJ databases">
        <title>REHAB project genomes.</title>
        <authorList>
            <person name="Shaw L.P."/>
        </authorList>
    </citation>
    <scope>NUCLEOTIDE SEQUENCE [LARGE SCALE GENOMIC DNA]</scope>
    <source>
        <strain evidence="9 10">RHBSTW-00604</strain>
    </source>
</reference>
<comment type="similarity">
    <text evidence="1 6">Belongs to the peptidase S8 family.</text>
</comment>
<dbReference type="InterPro" id="IPR013425">
    <property type="entry name" value="Autotrns_rpt"/>
</dbReference>
<name>A0A7W3APF8_9ESCH</name>
<dbReference type="InterPro" id="IPR034061">
    <property type="entry name" value="Peptidases_S8_Autotransporter"/>
</dbReference>
<evidence type="ECO:0000256" key="2">
    <source>
        <dbReference type="ARBA" id="ARBA00022670"/>
    </source>
</evidence>
<protein>
    <submittedName>
        <fullName evidence="9">Autotransporter outer membrane beta-barrel domain-containing protein</fullName>
    </submittedName>
</protein>
<dbReference type="Pfam" id="PF00082">
    <property type="entry name" value="Peptidase_S8"/>
    <property type="match status" value="1"/>
</dbReference>
<evidence type="ECO:0000313" key="9">
    <source>
        <dbReference type="EMBL" id="MBA7901189.1"/>
    </source>
</evidence>
<dbReference type="InterPro" id="IPR023828">
    <property type="entry name" value="Peptidase_S8_Ser-AS"/>
</dbReference>
<feature type="active site" description="Charge relay system" evidence="6">
    <location>
        <position position="110"/>
    </location>
</feature>
<dbReference type="RefSeq" id="WP_182151193.1">
    <property type="nucleotide sequence ID" value="NZ_JABXPT010000038.1"/>
</dbReference>
<feature type="active site" description="Charge relay system" evidence="6">
    <location>
        <position position="346"/>
    </location>
</feature>
<dbReference type="GO" id="GO:0004252">
    <property type="term" value="F:serine-type endopeptidase activity"/>
    <property type="evidence" value="ECO:0007669"/>
    <property type="project" value="UniProtKB-UniRule"/>
</dbReference>
<dbReference type="InterPro" id="IPR000209">
    <property type="entry name" value="Peptidase_S8/S53_dom"/>
</dbReference>
<feature type="active site" description="Charge relay system" evidence="6">
    <location>
        <position position="73"/>
    </location>
</feature>
<keyword evidence="3 7" id="KW-0732">Signal</keyword>
<dbReference type="SMART" id="SM00869">
    <property type="entry name" value="Autotransporter"/>
    <property type="match status" value="1"/>
</dbReference>
<evidence type="ECO:0000313" key="10">
    <source>
        <dbReference type="Proteomes" id="UP000518474"/>
    </source>
</evidence>
<evidence type="ECO:0000256" key="3">
    <source>
        <dbReference type="ARBA" id="ARBA00022729"/>
    </source>
</evidence>
<dbReference type="GO" id="GO:0006508">
    <property type="term" value="P:proteolysis"/>
    <property type="evidence" value="ECO:0007669"/>
    <property type="project" value="UniProtKB-KW"/>
</dbReference>
<keyword evidence="2 6" id="KW-0645">Protease</keyword>
<dbReference type="PROSITE" id="PS00138">
    <property type="entry name" value="SUBTILASE_SER"/>
    <property type="match status" value="1"/>
</dbReference>
<comment type="caution">
    <text evidence="9">The sequence shown here is derived from an EMBL/GenBank/DDBJ whole genome shotgun (WGS) entry which is preliminary data.</text>
</comment>
<feature type="signal peptide" evidence="7">
    <location>
        <begin position="1"/>
        <end position="24"/>
    </location>
</feature>
<evidence type="ECO:0000256" key="7">
    <source>
        <dbReference type="SAM" id="SignalP"/>
    </source>
</evidence>
<dbReference type="PANTHER" id="PTHR43806:SF11">
    <property type="entry name" value="CEREVISIN-RELATED"/>
    <property type="match status" value="1"/>
</dbReference>
<dbReference type="Pfam" id="PF12951">
    <property type="entry name" value="PATR"/>
    <property type="match status" value="1"/>
</dbReference>
<dbReference type="Pfam" id="PF03797">
    <property type="entry name" value="Autotransporter"/>
    <property type="match status" value="1"/>
</dbReference>
<dbReference type="Gene3D" id="3.40.50.200">
    <property type="entry name" value="Peptidase S8/S53 domain"/>
    <property type="match status" value="1"/>
</dbReference>
<evidence type="ECO:0000256" key="5">
    <source>
        <dbReference type="ARBA" id="ARBA00022825"/>
    </source>
</evidence>
<dbReference type="PROSITE" id="PS51208">
    <property type="entry name" value="AUTOTRANSPORTER"/>
    <property type="match status" value="1"/>
</dbReference>
<evidence type="ECO:0000259" key="8">
    <source>
        <dbReference type="PROSITE" id="PS51208"/>
    </source>
</evidence>
<dbReference type="PRINTS" id="PR00723">
    <property type="entry name" value="SUBTILISIN"/>
</dbReference>
<feature type="domain" description="Autotransporter" evidence="8">
    <location>
        <begin position="734"/>
        <end position="1010"/>
    </location>
</feature>
<dbReference type="InterPro" id="IPR036852">
    <property type="entry name" value="Peptidase_S8/S53_dom_sf"/>
</dbReference>
<gene>
    <name evidence="9" type="ORF">HV245_24160</name>
</gene>
<dbReference type="SUPFAM" id="SSF103515">
    <property type="entry name" value="Autotransporter"/>
    <property type="match status" value="1"/>
</dbReference>
<dbReference type="NCBIfam" id="TIGR01414">
    <property type="entry name" value="autotrans_barl"/>
    <property type="match status" value="1"/>
</dbReference>
<evidence type="ECO:0000256" key="1">
    <source>
        <dbReference type="ARBA" id="ARBA00011073"/>
    </source>
</evidence>
<proteinExistence type="inferred from homology"/>